<feature type="domain" description="Large polyvalent protein associated" evidence="3">
    <location>
        <begin position="369"/>
        <end position="474"/>
    </location>
</feature>
<dbReference type="Pfam" id="PF08401">
    <property type="entry name" value="ArdcN"/>
    <property type="match status" value="1"/>
</dbReference>
<feature type="domain" description="N-terminal" evidence="2">
    <location>
        <begin position="32"/>
        <end position="130"/>
    </location>
</feature>
<dbReference type="GO" id="GO:0003697">
    <property type="term" value="F:single-stranded DNA binding"/>
    <property type="evidence" value="ECO:0007669"/>
    <property type="project" value="InterPro"/>
</dbReference>
<evidence type="ECO:0000313" key="5">
    <source>
        <dbReference type="Proteomes" id="UP000324326"/>
    </source>
</evidence>
<name>A0A5M8RV22_9BACI</name>
<dbReference type="Pfam" id="PF18840">
    <property type="entry name" value="LPD25"/>
    <property type="match status" value="1"/>
</dbReference>
<feature type="domain" description="IrrE N-terminal-like" evidence="1">
    <location>
        <begin position="182"/>
        <end position="257"/>
    </location>
</feature>
<evidence type="ECO:0000259" key="3">
    <source>
        <dbReference type="Pfam" id="PF18840"/>
    </source>
</evidence>
<organism evidence="4 5">
    <name type="scientific">Bacillus swezeyi</name>
    <dbReference type="NCBI Taxonomy" id="1925020"/>
    <lineage>
        <taxon>Bacteria</taxon>
        <taxon>Bacillati</taxon>
        <taxon>Bacillota</taxon>
        <taxon>Bacilli</taxon>
        <taxon>Bacillales</taxon>
        <taxon>Bacillaceae</taxon>
        <taxon>Bacillus</taxon>
    </lineage>
</organism>
<dbReference type="Proteomes" id="UP000324326">
    <property type="component" value="Unassembled WGS sequence"/>
</dbReference>
<proteinExistence type="predicted"/>
<dbReference type="AlphaFoldDB" id="A0A5M8RV22"/>
<evidence type="ECO:0000259" key="2">
    <source>
        <dbReference type="Pfam" id="PF08401"/>
    </source>
</evidence>
<dbReference type="Pfam" id="PF06114">
    <property type="entry name" value="Peptidase_M78"/>
    <property type="match status" value="1"/>
</dbReference>
<dbReference type="Gene3D" id="1.10.10.2910">
    <property type="match status" value="1"/>
</dbReference>
<dbReference type="InterPro" id="IPR013610">
    <property type="entry name" value="ArdC_N"/>
</dbReference>
<dbReference type="EMBL" id="QSND01000002">
    <property type="protein sequence ID" value="KAA6451348.1"/>
    <property type="molecule type" value="Genomic_DNA"/>
</dbReference>
<protein>
    <submittedName>
        <fullName evidence="4">ImmA/IrrE family metallo-endopeptidase</fullName>
    </submittedName>
</protein>
<comment type="caution">
    <text evidence="4">The sequence shown here is derived from an EMBL/GenBank/DDBJ whole genome shotgun (WGS) entry which is preliminary data.</text>
</comment>
<dbReference type="InterPro" id="IPR041045">
    <property type="entry name" value="LPD25"/>
</dbReference>
<sequence length="507" mass="59254">MGMKRKFKTAEEKKAEVTRLTENMDKAIDDYFHSPEDLKEYLRFMSQFRNYSLRNTALIQNQFPGATAVGSFKFWKEKGYSVNKGEKGIKILVPHKVSGRFQTSDGEWKLLKEATEKEKEMIKNKELKSYSDFIKFGVGHVFDISQTNAPVKDIPRIFPNKKLEGKVENFEEFQRGLEKIADNIGVEIIPNDRELGAAKGVFYPFENAIELNKRNSQFENVTTLLHELAHAKLHTKDKTFETTDPEKEFQAEMVSYAVSAYFGFGKEKEEESLRYLSNWTKGKSLADKERLLEEVRSTSVEFIETIENEWDKERIKTAEIVYLVDHGKGSIQKVTLNDLKEGMHETDEQFIQRFNQERESKFFILKEDEVTEPMVLINWSEHPDLKSQQLIKFNEADRLFGRLNKEALSDLGYYKTRYHIIFKDDFSSYTKNPKENHSSSEKEKMCIVTPDRHDIGDGLFNGIWDQLENDPARKLFPYLTPSQKEMFRNYMARDNVKEKEACIAIDR</sequence>
<evidence type="ECO:0000259" key="1">
    <source>
        <dbReference type="Pfam" id="PF06114"/>
    </source>
</evidence>
<evidence type="ECO:0000313" key="4">
    <source>
        <dbReference type="EMBL" id="KAA6451348.1"/>
    </source>
</evidence>
<dbReference type="InterPro" id="IPR010359">
    <property type="entry name" value="IrrE_HExxH"/>
</dbReference>
<reference evidence="4 5" key="1">
    <citation type="submission" date="2018-08" db="EMBL/GenBank/DDBJ databases">
        <title>Bacillus phenotypic plasticity.</title>
        <authorList>
            <person name="Hurtado E."/>
        </authorList>
    </citation>
    <scope>NUCLEOTIDE SEQUENCE [LARGE SCALE GENOMIC DNA]</scope>
    <source>
        <strain evidence="4 5">427</strain>
    </source>
</reference>
<gene>
    <name evidence="4" type="ORF">DX927_11275</name>
</gene>
<accession>A0A5M8RV22</accession>